<dbReference type="PANTHER" id="PTHR47843:SF2">
    <property type="entry name" value="BTB DOMAIN-CONTAINING PROTEIN"/>
    <property type="match status" value="1"/>
</dbReference>
<dbReference type="SUPFAM" id="SSF54695">
    <property type="entry name" value="POZ domain"/>
    <property type="match status" value="1"/>
</dbReference>
<evidence type="ECO:0000313" key="2">
    <source>
        <dbReference type="EMBL" id="KAK4501000.1"/>
    </source>
</evidence>
<evidence type="ECO:0000259" key="1">
    <source>
        <dbReference type="PROSITE" id="PS50097"/>
    </source>
</evidence>
<keyword evidence="3" id="KW-1185">Reference proteome</keyword>
<comment type="caution">
    <text evidence="2">The sequence shown here is derived from an EMBL/GenBank/DDBJ whole genome shotgun (WGS) entry which is preliminary data.</text>
</comment>
<dbReference type="InterPro" id="IPR000210">
    <property type="entry name" value="BTB/POZ_dom"/>
</dbReference>
<dbReference type="Gene3D" id="3.30.710.10">
    <property type="entry name" value="Potassium Channel Kv1.1, Chain A"/>
    <property type="match status" value="1"/>
</dbReference>
<dbReference type="SMART" id="SM00225">
    <property type="entry name" value="BTB"/>
    <property type="match status" value="1"/>
</dbReference>
<gene>
    <name evidence="2" type="ORF">PRZ48_006806</name>
</gene>
<feature type="domain" description="BTB" evidence="1">
    <location>
        <begin position="10"/>
        <end position="82"/>
    </location>
</feature>
<name>A0ABR0EIK7_ZASCE</name>
<evidence type="ECO:0000313" key="3">
    <source>
        <dbReference type="Proteomes" id="UP001305779"/>
    </source>
</evidence>
<proteinExistence type="predicted"/>
<protein>
    <recommendedName>
        <fullName evidence="1">BTB domain-containing protein</fullName>
    </recommendedName>
</protein>
<dbReference type="Proteomes" id="UP001305779">
    <property type="component" value="Unassembled WGS sequence"/>
</dbReference>
<reference evidence="2 3" key="1">
    <citation type="journal article" date="2023" name="G3 (Bethesda)">
        <title>A chromosome-level genome assembly of Zasmidium syzygii isolated from banana leaves.</title>
        <authorList>
            <person name="van Westerhoven A.C."/>
            <person name="Mehrabi R."/>
            <person name="Talebi R."/>
            <person name="Steentjes M.B.F."/>
            <person name="Corcolon B."/>
            <person name="Chong P.A."/>
            <person name="Kema G.H.J."/>
            <person name="Seidl M.F."/>
        </authorList>
    </citation>
    <scope>NUCLEOTIDE SEQUENCE [LARGE SCALE GENOMIC DNA]</scope>
    <source>
        <strain evidence="2 3">P124</strain>
    </source>
</reference>
<sequence length="225" mass="25361">MAVAEPPPKHDFKVIVGGDEGSQKSYTVHKDVLVKSSGFFQKACDKKWEEGKTKTITLPEANPEFFDIYLQILYTGQVVIADDDDLSSIPGNDPKAYESIDRINFEIVGTYLLADMLLDVPSKNSIVDYFLHIANIAKKMPPAEYISHLFESTLPKSPFRRLLVDLAASKSNPEDFRKVGYKQCNEFLVEVSYCLMKMAQKKQGSSVEESACAYHEHDEEHPKCT</sequence>
<organism evidence="2 3">
    <name type="scientific">Zasmidium cellare</name>
    <name type="common">Wine cellar mold</name>
    <name type="synonym">Racodium cellare</name>
    <dbReference type="NCBI Taxonomy" id="395010"/>
    <lineage>
        <taxon>Eukaryota</taxon>
        <taxon>Fungi</taxon>
        <taxon>Dikarya</taxon>
        <taxon>Ascomycota</taxon>
        <taxon>Pezizomycotina</taxon>
        <taxon>Dothideomycetes</taxon>
        <taxon>Dothideomycetidae</taxon>
        <taxon>Mycosphaerellales</taxon>
        <taxon>Mycosphaerellaceae</taxon>
        <taxon>Zasmidium</taxon>
    </lineage>
</organism>
<dbReference type="EMBL" id="JAXOVC010000005">
    <property type="protein sequence ID" value="KAK4501000.1"/>
    <property type="molecule type" value="Genomic_DNA"/>
</dbReference>
<dbReference type="CDD" id="cd18186">
    <property type="entry name" value="BTB_POZ_ZBTB_KLHL-like"/>
    <property type="match status" value="1"/>
</dbReference>
<dbReference type="InterPro" id="IPR011333">
    <property type="entry name" value="SKP1/BTB/POZ_sf"/>
</dbReference>
<dbReference type="PROSITE" id="PS50097">
    <property type="entry name" value="BTB"/>
    <property type="match status" value="1"/>
</dbReference>
<dbReference type="PANTHER" id="PTHR47843">
    <property type="entry name" value="BTB DOMAIN-CONTAINING PROTEIN-RELATED"/>
    <property type="match status" value="1"/>
</dbReference>
<dbReference type="Pfam" id="PF00651">
    <property type="entry name" value="BTB"/>
    <property type="match status" value="1"/>
</dbReference>
<accession>A0ABR0EIK7</accession>